<dbReference type="OrthoDB" id="9811998at2"/>
<dbReference type="InterPro" id="IPR013766">
    <property type="entry name" value="Thioredoxin_domain"/>
</dbReference>
<evidence type="ECO:0000313" key="7">
    <source>
        <dbReference type="Proteomes" id="UP000002208"/>
    </source>
</evidence>
<evidence type="ECO:0000256" key="1">
    <source>
        <dbReference type="ARBA" id="ARBA00010996"/>
    </source>
</evidence>
<dbReference type="SUPFAM" id="SSF52833">
    <property type="entry name" value="Thioredoxin-like"/>
    <property type="match status" value="1"/>
</dbReference>
<dbReference type="Proteomes" id="UP000002208">
    <property type="component" value="Plasmid 3"/>
</dbReference>
<organism evidence="6 7">
    <name type="scientific">Deinococcus deserti (strain DSM 17065 / CIP 109153 / LMG 22923 / VCD115)</name>
    <dbReference type="NCBI Taxonomy" id="546414"/>
    <lineage>
        <taxon>Bacteria</taxon>
        <taxon>Thermotogati</taxon>
        <taxon>Deinococcota</taxon>
        <taxon>Deinococci</taxon>
        <taxon>Deinococcales</taxon>
        <taxon>Deinococcaceae</taxon>
        <taxon>Deinococcus</taxon>
    </lineage>
</organism>
<dbReference type="InterPro" id="IPR003782">
    <property type="entry name" value="SCO1/SenC"/>
</dbReference>
<dbReference type="GO" id="GO:0046872">
    <property type="term" value="F:metal ion binding"/>
    <property type="evidence" value="ECO:0007669"/>
    <property type="project" value="UniProtKB-KW"/>
</dbReference>
<evidence type="ECO:0000256" key="3">
    <source>
        <dbReference type="PIRSR" id="PIRSR603782-1"/>
    </source>
</evidence>
<feature type="disulfide bond" description="Redox-active" evidence="4">
    <location>
        <begin position="87"/>
        <end position="91"/>
    </location>
</feature>
<proteinExistence type="inferred from homology"/>
<accession>C1D3J0</accession>
<dbReference type="PROSITE" id="PS51352">
    <property type="entry name" value="THIOREDOXIN_2"/>
    <property type="match status" value="1"/>
</dbReference>
<geneLocation type="plasmid" evidence="7">
    <name>pDeide3</name>
</geneLocation>
<dbReference type="AlphaFoldDB" id="C1D3J0"/>
<evidence type="ECO:0000256" key="4">
    <source>
        <dbReference type="PIRSR" id="PIRSR603782-2"/>
    </source>
</evidence>
<comment type="similarity">
    <text evidence="1">Belongs to the SCO1/2 family.</text>
</comment>
<dbReference type="CDD" id="cd02968">
    <property type="entry name" value="SCO"/>
    <property type="match status" value="1"/>
</dbReference>
<keyword evidence="2 3" id="KW-0186">Copper</keyword>
<evidence type="ECO:0000259" key="5">
    <source>
        <dbReference type="PROSITE" id="PS51352"/>
    </source>
</evidence>
<keyword evidence="7" id="KW-1185">Reference proteome</keyword>
<sequence length="217" mass="23632">MTVPSPSPAARPWTTSALLALLAVLLLLGSAWAYARIRSPFPYYGTAYTPPVAAQPFQGTDHTGQPYTFTPGSTGRTTAVFFGFTHCPNICPLSLAYLEKARQALTPQERQQLDIVLVSVDPARDTPERLGAYVEFFGTATGVHIPEPALARTAQAYGVAYQQVKLDGGAGYQVNHTPATYLVDGSGTLRVLWDYTQLTQVDRVVRDLRHVLENPLP</sequence>
<dbReference type="EMBL" id="CP001117">
    <property type="protein sequence ID" value="ACO48069.1"/>
    <property type="molecule type" value="Genomic_DNA"/>
</dbReference>
<dbReference type="KEGG" id="ddr:Deide_3p01260"/>
<protein>
    <submittedName>
        <fullName evidence="6">Putative electron transport protein SCO1/SenC</fullName>
    </submittedName>
</protein>
<keyword evidence="3" id="KW-0479">Metal-binding</keyword>
<dbReference type="RefSeq" id="WP_012694942.1">
    <property type="nucleotide sequence ID" value="NC_012528.1"/>
</dbReference>
<keyword evidence="4" id="KW-1015">Disulfide bond</keyword>
<dbReference type="Pfam" id="PF02630">
    <property type="entry name" value="SCO1-SenC"/>
    <property type="match status" value="1"/>
</dbReference>
<dbReference type="HOGENOM" id="CLU_050131_3_0_0"/>
<gene>
    <name evidence="6" type="ordered locus">Deide_3p01260</name>
</gene>
<feature type="binding site" evidence="3">
    <location>
        <position position="87"/>
    </location>
    <ligand>
        <name>Cu cation</name>
        <dbReference type="ChEBI" id="CHEBI:23378"/>
    </ligand>
</feature>
<feature type="binding site" evidence="3">
    <location>
        <position position="91"/>
    </location>
    <ligand>
        <name>Cu cation</name>
        <dbReference type="ChEBI" id="CHEBI:23378"/>
    </ligand>
</feature>
<dbReference type="InterPro" id="IPR036249">
    <property type="entry name" value="Thioredoxin-like_sf"/>
</dbReference>
<evidence type="ECO:0000313" key="6">
    <source>
        <dbReference type="EMBL" id="ACO48069.1"/>
    </source>
</evidence>
<evidence type="ECO:0000256" key="2">
    <source>
        <dbReference type="ARBA" id="ARBA00023008"/>
    </source>
</evidence>
<reference evidence="6 7" key="1">
    <citation type="journal article" date="2009" name="PLoS Genet.">
        <title>Alliance of proteomics and genomics to unravel the specificities of Sahara bacterium Deinococcus deserti.</title>
        <authorList>
            <person name="de Groot A."/>
            <person name="Dulermo R."/>
            <person name="Ortet P."/>
            <person name="Blanchard L."/>
            <person name="Guerin P."/>
            <person name="Fernandez B."/>
            <person name="Vacherie B."/>
            <person name="Dossat C."/>
            <person name="Jolivet E."/>
            <person name="Siguier P."/>
            <person name="Chandler M."/>
            <person name="Barakat M."/>
            <person name="Dedieu A."/>
            <person name="Barbe V."/>
            <person name="Heulin T."/>
            <person name="Sommer S."/>
            <person name="Achouak W."/>
            <person name="Armengaud J."/>
        </authorList>
    </citation>
    <scope>NUCLEOTIDE SEQUENCE [LARGE SCALE GENOMIC DNA]</scope>
    <source>
        <strain evidence="7">DSM 17065 / CIP 109153 / LMG 22923 / VCD115</strain>
        <plasmid evidence="7">pDeide3</plasmid>
    </source>
</reference>
<name>C1D3J0_DEIDV</name>
<keyword evidence="6" id="KW-0614">Plasmid</keyword>
<dbReference type="PANTHER" id="PTHR12151">
    <property type="entry name" value="ELECTRON TRANSPORT PROTIN SCO1/SENC FAMILY MEMBER"/>
    <property type="match status" value="1"/>
</dbReference>
<feature type="domain" description="Thioredoxin" evidence="5">
    <location>
        <begin position="48"/>
        <end position="213"/>
    </location>
</feature>
<dbReference type="PANTHER" id="PTHR12151:SF25">
    <property type="entry name" value="LINALOOL DEHYDRATASE_ISOMERASE DOMAIN-CONTAINING PROTEIN"/>
    <property type="match status" value="1"/>
</dbReference>
<dbReference type="Gene3D" id="3.40.30.10">
    <property type="entry name" value="Glutaredoxin"/>
    <property type="match status" value="1"/>
</dbReference>
<feature type="binding site" evidence="3">
    <location>
        <position position="176"/>
    </location>
    <ligand>
        <name>Cu cation</name>
        <dbReference type="ChEBI" id="CHEBI:23378"/>
    </ligand>
</feature>